<sequence>MLEGISMISVLPPSISLGSEVAARMRVTVSTSMELFRLCMKALILVPRAWFLLVAIETGGVMLAIF</sequence>
<evidence type="ECO:0000256" key="1">
    <source>
        <dbReference type="SAM" id="Phobius"/>
    </source>
</evidence>
<reference evidence="2 4" key="2">
    <citation type="journal article" date="2018" name="Plant J.">
        <title>The Physcomitrella patens chromosome-scale assembly reveals moss genome structure and evolution.</title>
        <authorList>
            <person name="Lang D."/>
            <person name="Ullrich K.K."/>
            <person name="Murat F."/>
            <person name="Fuchs J."/>
            <person name="Jenkins J."/>
            <person name="Haas F.B."/>
            <person name="Piednoel M."/>
            <person name="Gundlach H."/>
            <person name="Van Bel M."/>
            <person name="Meyberg R."/>
            <person name="Vives C."/>
            <person name="Morata J."/>
            <person name="Symeonidi A."/>
            <person name="Hiss M."/>
            <person name="Muchero W."/>
            <person name="Kamisugi Y."/>
            <person name="Saleh O."/>
            <person name="Blanc G."/>
            <person name="Decker E.L."/>
            <person name="van Gessel N."/>
            <person name="Grimwood J."/>
            <person name="Hayes R.D."/>
            <person name="Graham S.W."/>
            <person name="Gunter L.E."/>
            <person name="McDaniel S.F."/>
            <person name="Hoernstein S.N.W."/>
            <person name="Larsson A."/>
            <person name="Li F.W."/>
            <person name="Perroud P.F."/>
            <person name="Phillips J."/>
            <person name="Ranjan P."/>
            <person name="Rokshar D.S."/>
            <person name="Rothfels C.J."/>
            <person name="Schneider L."/>
            <person name="Shu S."/>
            <person name="Stevenson D.W."/>
            <person name="Thummler F."/>
            <person name="Tillich M."/>
            <person name="Villarreal Aguilar J.C."/>
            <person name="Widiez T."/>
            <person name="Wong G.K."/>
            <person name="Wymore A."/>
            <person name="Zhang Y."/>
            <person name="Zimmer A.D."/>
            <person name="Quatrano R.S."/>
            <person name="Mayer K.F.X."/>
            <person name="Goodstein D."/>
            <person name="Casacuberta J.M."/>
            <person name="Vandepoele K."/>
            <person name="Reski R."/>
            <person name="Cuming A.C."/>
            <person name="Tuskan G.A."/>
            <person name="Maumus F."/>
            <person name="Salse J."/>
            <person name="Schmutz J."/>
            <person name="Rensing S.A."/>
        </authorList>
    </citation>
    <scope>NUCLEOTIDE SEQUENCE [LARGE SCALE GENOMIC DNA]</scope>
    <source>
        <strain evidence="3 4">cv. Gransden 2004</strain>
    </source>
</reference>
<dbReference type="Gramene" id="Pp3c9_10908V3.1">
    <property type="protein sequence ID" value="PAC:32911298.CDS.1"/>
    <property type="gene ID" value="Pp3c9_10908"/>
</dbReference>
<dbReference type="EnsemblPlants" id="Pp3c9_10908V3.1">
    <property type="protein sequence ID" value="PAC:32911298.CDS.1"/>
    <property type="gene ID" value="Pp3c9_10908"/>
</dbReference>
<evidence type="ECO:0000313" key="4">
    <source>
        <dbReference type="Proteomes" id="UP000006727"/>
    </source>
</evidence>
<feature type="transmembrane region" description="Helical" evidence="1">
    <location>
        <begin position="42"/>
        <end position="65"/>
    </location>
</feature>
<dbReference type="InParanoid" id="A0A2K1K2S3"/>
<name>A0A2K1K2S3_PHYPA</name>
<reference evidence="2 4" key="1">
    <citation type="journal article" date="2008" name="Science">
        <title>The Physcomitrella genome reveals evolutionary insights into the conquest of land by plants.</title>
        <authorList>
            <person name="Rensing S."/>
            <person name="Lang D."/>
            <person name="Zimmer A."/>
            <person name="Terry A."/>
            <person name="Salamov A."/>
            <person name="Shapiro H."/>
            <person name="Nishiyama T."/>
            <person name="Perroud P.-F."/>
            <person name="Lindquist E."/>
            <person name="Kamisugi Y."/>
            <person name="Tanahashi T."/>
            <person name="Sakakibara K."/>
            <person name="Fujita T."/>
            <person name="Oishi K."/>
            <person name="Shin-I T."/>
            <person name="Kuroki Y."/>
            <person name="Toyoda A."/>
            <person name="Suzuki Y."/>
            <person name="Hashimoto A."/>
            <person name="Yamaguchi K."/>
            <person name="Sugano A."/>
            <person name="Kohara Y."/>
            <person name="Fujiyama A."/>
            <person name="Anterola A."/>
            <person name="Aoki S."/>
            <person name="Ashton N."/>
            <person name="Barbazuk W.B."/>
            <person name="Barker E."/>
            <person name="Bennetzen J."/>
            <person name="Bezanilla M."/>
            <person name="Blankenship R."/>
            <person name="Cho S.H."/>
            <person name="Dutcher S."/>
            <person name="Estelle M."/>
            <person name="Fawcett J.A."/>
            <person name="Gundlach H."/>
            <person name="Hanada K."/>
            <person name="Heyl A."/>
            <person name="Hicks K.A."/>
            <person name="Hugh J."/>
            <person name="Lohr M."/>
            <person name="Mayer K."/>
            <person name="Melkozernov A."/>
            <person name="Murata T."/>
            <person name="Nelson D."/>
            <person name="Pils B."/>
            <person name="Prigge M."/>
            <person name="Reiss B."/>
            <person name="Renner T."/>
            <person name="Rombauts S."/>
            <person name="Rushton P."/>
            <person name="Sanderfoot A."/>
            <person name="Schween G."/>
            <person name="Shiu S.-H."/>
            <person name="Stueber K."/>
            <person name="Theodoulou F.L."/>
            <person name="Tu H."/>
            <person name="Van de Peer Y."/>
            <person name="Verrier P.J."/>
            <person name="Waters E."/>
            <person name="Wood A."/>
            <person name="Yang L."/>
            <person name="Cove D."/>
            <person name="Cuming A."/>
            <person name="Hasebe M."/>
            <person name="Lucas S."/>
            <person name="Mishler D.B."/>
            <person name="Reski R."/>
            <person name="Grigoriev I."/>
            <person name="Quatrano R.S."/>
            <person name="Boore J.L."/>
        </authorList>
    </citation>
    <scope>NUCLEOTIDE SEQUENCE [LARGE SCALE GENOMIC DNA]</scope>
    <source>
        <strain evidence="3 4">cv. Gransden 2004</strain>
    </source>
</reference>
<keyword evidence="1" id="KW-1133">Transmembrane helix</keyword>
<dbReference type="Proteomes" id="UP000006727">
    <property type="component" value="Chromosome 9"/>
</dbReference>
<reference evidence="3" key="3">
    <citation type="submission" date="2020-12" db="UniProtKB">
        <authorList>
            <consortium name="EnsemblPlants"/>
        </authorList>
    </citation>
    <scope>IDENTIFICATION</scope>
</reference>
<keyword evidence="1" id="KW-0472">Membrane</keyword>
<proteinExistence type="predicted"/>
<evidence type="ECO:0000313" key="3">
    <source>
        <dbReference type="EnsemblPlants" id="PAC:32911298.CDS.1"/>
    </source>
</evidence>
<dbReference type="AlphaFoldDB" id="A0A2K1K2S3"/>
<organism evidence="2">
    <name type="scientific">Physcomitrium patens</name>
    <name type="common">Spreading-leaved earth moss</name>
    <name type="synonym">Physcomitrella patens</name>
    <dbReference type="NCBI Taxonomy" id="3218"/>
    <lineage>
        <taxon>Eukaryota</taxon>
        <taxon>Viridiplantae</taxon>
        <taxon>Streptophyta</taxon>
        <taxon>Embryophyta</taxon>
        <taxon>Bryophyta</taxon>
        <taxon>Bryophytina</taxon>
        <taxon>Bryopsida</taxon>
        <taxon>Funariidae</taxon>
        <taxon>Funariales</taxon>
        <taxon>Funariaceae</taxon>
        <taxon>Physcomitrium</taxon>
    </lineage>
</organism>
<accession>A0A2K1K2S3</accession>
<keyword evidence="1" id="KW-0812">Transmembrane</keyword>
<gene>
    <name evidence="2" type="ORF">PHYPA_012551</name>
</gene>
<evidence type="ECO:0000313" key="2">
    <source>
        <dbReference type="EMBL" id="PNR48078.1"/>
    </source>
</evidence>
<dbReference type="EMBL" id="ABEU02000009">
    <property type="protein sequence ID" value="PNR48078.1"/>
    <property type="molecule type" value="Genomic_DNA"/>
</dbReference>
<keyword evidence="4" id="KW-1185">Reference proteome</keyword>
<protein>
    <submittedName>
        <fullName evidence="2 3">Uncharacterized protein</fullName>
    </submittedName>
</protein>